<dbReference type="Proteomes" id="UP000566276">
    <property type="component" value="Unassembled WGS sequence"/>
</dbReference>
<reference evidence="3 4" key="1">
    <citation type="submission" date="2020-08" db="EMBL/GenBank/DDBJ databases">
        <title>Genomic Encyclopedia of Type Strains, Phase IV (KMG-IV): sequencing the most valuable type-strain genomes for metagenomic binning, comparative biology and taxonomic classification.</title>
        <authorList>
            <person name="Goeker M."/>
        </authorList>
    </citation>
    <scope>NUCLEOTIDE SEQUENCE [LARGE SCALE GENOMIC DNA]</scope>
    <source>
        <strain evidence="3 4">DSM 16813</strain>
    </source>
</reference>
<name>A0ABR6P7S5_9SPIR</name>
<keyword evidence="4" id="KW-1185">Reference proteome</keyword>
<evidence type="ECO:0000259" key="1">
    <source>
        <dbReference type="Pfam" id="PF01672"/>
    </source>
</evidence>
<evidence type="ECO:0000313" key="4">
    <source>
        <dbReference type="Proteomes" id="UP000566276"/>
    </source>
</evidence>
<evidence type="ECO:0008006" key="5">
    <source>
        <dbReference type="Google" id="ProtNLM"/>
    </source>
</evidence>
<sequence>MKIKAKKDKEELFSNRFGNYNEEVDSNADQDKELINYNNLKEQLKYNLKDDINNKIQRMKILYEIKQKELYKYDGFARFNDFIKSFEVAKSQAYRYLKIYQKVLEGKVSIDKIKEVGFKAILRDIEGRNFLDKDTYSESKDIDESIPIRILVKDKEIYNFCKQDTKRLYFIIEKIYKDKKEILSELIIEYEKHKKIKNIKNKLIDL</sequence>
<evidence type="ECO:0000259" key="2">
    <source>
        <dbReference type="Pfam" id="PF25882"/>
    </source>
</evidence>
<dbReference type="InterPro" id="IPR002596">
    <property type="entry name" value="Plasmid_parti"/>
</dbReference>
<dbReference type="EMBL" id="JACHFA010000009">
    <property type="protein sequence ID" value="MBB6032044.1"/>
    <property type="molecule type" value="Genomic_DNA"/>
</dbReference>
<dbReference type="InterPro" id="IPR058551">
    <property type="entry name" value="Plasmid_parti_C"/>
</dbReference>
<feature type="domain" description="Plasmid partition protein putative C-terminal" evidence="2">
    <location>
        <begin position="144"/>
        <end position="192"/>
    </location>
</feature>
<dbReference type="Pfam" id="PF01672">
    <property type="entry name" value="Plasmid_parti_N"/>
    <property type="match status" value="1"/>
</dbReference>
<dbReference type="InterPro" id="IPR058550">
    <property type="entry name" value="Plasmid_parti_N"/>
</dbReference>
<evidence type="ECO:0000313" key="3">
    <source>
        <dbReference type="EMBL" id="MBB6032044.1"/>
    </source>
</evidence>
<feature type="domain" description="Plasmid partition protein putative N-terminal" evidence="1">
    <location>
        <begin position="30"/>
        <end position="126"/>
    </location>
</feature>
<dbReference type="RefSeq" id="WP_011703909.1">
    <property type="nucleotide sequence ID" value="NZ_JACHFA010000009.1"/>
</dbReference>
<comment type="caution">
    <text evidence="3">The sequence shown here is derived from an EMBL/GenBank/DDBJ whole genome shotgun (WGS) entry which is preliminary data.</text>
</comment>
<organism evidence="3 4">
    <name type="scientific">Borreliella spielmanii</name>
    <dbReference type="NCBI Taxonomy" id="88916"/>
    <lineage>
        <taxon>Bacteria</taxon>
        <taxon>Pseudomonadati</taxon>
        <taxon>Spirochaetota</taxon>
        <taxon>Spirochaetia</taxon>
        <taxon>Spirochaetales</taxon>
        <taxon>Borreliaceae</taxon>
        <taxon>Borreliella</taxon>
    </lineage>
</organism>
<gene>
    <name evidence="3" type="ORF">HNR35_001047</name>
</gene>
<dbReference type="NCBIfam" id="NF033725">
    <property type="entry name" value="borfam_49"/>
    <property type="match status" value="1"/>
</dbReference>
<proteinExistence type="predicted"/>
<dbReference type="Pfam" id="PF25882">
    <property type="entry name" value="Plasmid_parti_C"/>
    <property type="match status" value="1"/>
</dbReference>
<accession>A0ABR6P7S5</accession>
<protein>
    <recommendedName>
        <fullName evidence="5">Plasmid partition protein</fullName>
    </recommendedName>
</protein>